<dbReference type="EMBL" id="GGEC01082271">
    <property type="protein sequence ID" value="MBX62755.1"/>
    <property type="molecule type" value="Transcribed_RNA"/>
</dbReference>
<protein>
    <submittedName>
        <fullName evidence="1">Uncharacterized protein</fullName>
    </submittedName>
</protein>
<dbReference type="AlphaFoldDB" id="A0A2P2Q6Z1"/>
<name>A0A2P2Q6Z1_RHIMU</name>
<evidence type="ECO:0000313" key="1">
    <source>
        <dbReference type="EMBL" id="MBX62755.1"/>
    </source>
</evidence>
<sequence>MISSMICTPSAPGVCDIPSYLILVKSCNLFPLSTVMRPKLKNTSLAFVIKLNI</sequence>
<reference evidence="1" key="1">
    <citation type="submission" date="2018-02" db="EMBL/GenBank/DDBJ databases">
        <title>Rhizophora mucronata_Transcriptome.</title>
        <authorList>
            <person name="Meera S.P."/>
            <person name="Sreeshan A."/>
            <person name="Augustine A."/>
        </authorList>
    </citation>
    <scope>NUCLEOTIDE SEQUENCE</scope>
    <source>
        <tissue evidence="1">Leaf</tissue>
    </source>
</reference>
<organism evidence="1">
    <name type="scientific">Rhizophora mucronata</name>
    <name type="common">Asiatic mangrove</name>
    <dbReference type="NCBI Taxonomy" id="61149"/>
    <lineage>
        <taxon>Eukaryota</taxon>
        <taxon>Viridiplantae</taxon>
        <taxon>Streptophyta</taxon>
        <taxon>Embryophyta</taxon>
        <taxon>Tracheophyta</taxon>
        <taxon>Spermatophyta</taxon>
        <taxon>Magnoliopsida</taxon>
        <taxon>eudicotyledons</taxon>
        <taxon>Gunneridae</taxon>
        <taxon>Pentapetalae</taxon>
        <taxon>rosids</taxon>
        <taxon>fabids</taxon>
        <taxon>Malpighiales</taxon>
        <taxon>Rhizophoraceae</taxon>
        <taxon>Rhizophora</taxon>
    </lineage>
</organism>
<proteinExistence type="predicted"/>
<accession>A0A2P2Q6Z1</accession>